<proteinExistence type="predicted"/>
<evidence type="ECO:0000313" key="1">
    <source>
        <dbReference type="EMBL" id="PON75734.1"/>
    </source>
</evidence>
<protein>
    <submittedName>
        <fullName evidence="1">Uncharacterized protein</fullName>
    </submittedName>
</protein>
<reference evidence="2" key="1">
    <citation type="submission" date="2016-06" db="EMBL/GenBank/DDBJ databases">
        <title>Parallel loss of symbiosis genes in relatives of nitrogen-fixing non-legume Parasponia.</title>
        <authorList>
            <person name="Van Velzen R."/>
            <person name="Holmer R."/>
            <person name="Bu F."/>
            <person name="Rutten L."/>
            <person name="Van Zeijl A."/>
            <person name="Liu W."/>
            <person name="Santuari L."/>
            <person name="Cao Q."/>
            <person name="Sharma T."/>
            <person name="Shen D."/>
            <person name="Roswanjaya Y."/>
            <person name="Wardhani T."/>
            <person name="Kalhor M.S."/>
            <person name="Jansen J."/>
            <person name="Van den Hoogen J."/>
            <person name="Gungor B."/>
            <person name="Hartog M."/>
            <person name="Hontelez J."/>
            <person name="Verver J."/>
            <person name="Yang W.-C."/>
            <person name="Schijlen E."/>
            <person name="Repin R."/>
            <person name="Schilthuizen M."/>
            <person name="Schranz E."/>
            <person name="Heidstra R."/>
            <person name="Miyata K."/>
            <person name="Fedorova E."/>
            <person name="Kohlen W."/>
            <person name="Bisseling T."/>
            <person name="Smit S."/>
            <person name="Geurts R."/>
        </authorList>
    </citation>
    <scope>NUCLEOTIDE SEQUENCE [LARGE SCALE GENOMIC DNA]</scope>
    <source>
        <strain evidence="2">cv. WU1-14</strain>
    </source>
</reference>
<feature type="non-terminal residue" evidence="1">
    <location>
        <position position="1"/>
    </location>
</feature>
<sequence>FGQKLQGRIDGGHVLQQAANIETTGDQASSDQMQKMRTSLVTTNHFGLVTVI</sequence>
<gene>
    <name evidence="1" type="ORF">PanWU01x14_039940</name>
</gene>
<dbReference type="EMBL" id="JXTB01000022">
    <property type="protein sequence ID" value="PON75734.1"/>
    <property type="molecule type" value="Genomic_DNA"/>
</dbReference>
<comment type="caution">
    <text evidence="1">The sequence shown here is derived from an EMBL/GenBank/DDBJ whole genome shotgun (WGS) entry which is preliminary data.</text>
</comment>
<organism evidence="1 2">
    <name type="scientific">Parasponia andersonii</name>
    <name type="common">Sponia andersonii</name>
    <dbReference type="NCBI Taxonomy" id="3476"/>
    <lineage>
        <taxon>Eukaryota</taxon>
        <taxon>Viridiplantae</taxon>
        <taxon>Streptophyta</taxon>
        <taxon>Embryophyta</taxon>
        <taxon>Tracheophyta</taxon>
        <taxon>Spermatophyta</taxon>
        <taxon>Magnoliopsida</taxon>
        <taxon>eudicotyledons</taxon>
        <taxon>Gunneridae</taxon>
        <taxon>Pentapetalae</taxon>
        <taxon>rosids</taxon>
        <taxon>fabids</taxon>
        <taxon>Rosales</taxon>
        <taxon>Cannabaceae</taxon>
        <taxon>Parasponia</taxon>
    </lineage>
</organism>
<keyword evidence="2" id="KW-1185">Reference proteome</keyword>
<dbReference type="Proteomes" id="UP000237105">
    <property type="component" value="Unassembled WGS sequence"/>
</dbReference>
<evidence type="ECO:0000313" key="2">
    <source>
        <dbReference type="Proteomes" id="UP000237105"/>
    </source>
</evidence>
<accession>A0A2P5DR17</accession>
<name>A0A2P5DR17_PARAD</name>
<dbReference type="AlphaFoldDB" id="A0A2P5DR17"/>